<gene>
    <name evidence="2" type="ORF">QO033_18570</name>
</gene>
<feature type="transmembrane region" description="Helical" evidence="1">
    <location>
        <begin position="34"/>
        <end position="55"/>
    </location>
</feature>
<dbReference type="Proteomes" id="UP001243757">
    <property type="component" value="Unassembled WGS sequence"/>
</dbReference>
<keyword evidence="1" id="KW-1133">Transmembrane helix</keyword>
<keyword evidence="3" id="KW-1185">Reference proteome</keyword>
<sequence>MFLELIAVIVAGIAVAGLMLLIRRLSGGRLPGWLVPAAAGAAMIVVTIASEYGWYARTRATLPEGVEVIDEVESRAAYRPWTYLVPMVERFAALDRAGLRQNPARPGVFLVDLYLFARWSAPKWVTVAVDCQGGRQALLTADADFGPDGDITGAAWQQMDPEDPLAAALCNGGT</sequence>
<reference evidence="2 3" key="1">
    <citation type="submission" date="2023-05" db="EMBL/GenBank/DDBJ databases">
        <title>Pseudodonghicola sp. nov.</title>
        <authorList>
            <person name="Huang J."/>
        </authorList>
    </citation>
    <scope>NUCLEOTIDE SEQUENCE [LARGE SCALE GENOMIC DNA]</scope>
    <source>
        <strain evidence="2 3">IC7</strain>
    </source>
</reference>
<organism evidence="2 3">
    <name type="scientific">Pseudodonghicola flavimaris</name>
    <dbReference type="NCBI Taxonomy" id="3050036"/>
    <lineage>
        <taxon>Bacteria</taxon>
        <taxon>Pseudomonadati</taxon>
        <taxon>Pseudomonadota</taxon>
        <taxon>Alphaproteobacteria</taxon>
        <taxon>Rhodobacterales</taxon>
        <taxon>Paracoccaceae</taxon>
        <taxon>Pseudodonghicola</taxon>
    </lineage>
</organism>
<comment type="caution">
    <text evidence="2">The sequence shown here is derived from an EMBL/GenBank/DDBJ whole genome shotgun (WGS) entry which is preliminary data.</text>
</comment>
<keyword evidence="1" id="KW-0472">Membrane</keyword>
<keyword evidence="1" id="KW-0812">Transmembrane</keyword>
<dbReference type="EMBL" id="JASNJD010000017">
    <property type="protein sequence ID" value="MDK3019691.1"/>
    <property type="molecule type" value="Genomic_DNA"/>
</dbReference>
<accession>A0ABT7F517</accession>
<evidence type="ECO:0000256" key="1">
    <source>
        <dbReference type="SAM" id="Phobius"/>
    </source>
</evidence>
<proteinExistence type="predicted"/>
<name>A0ABT7F517_9RHOB</name>
<protein>
    <submittedName>
        <fullName evidence="2">Uncharacterized protein</fullName>
    </submittedName>
</protein>
<evidence type="ECO:0000313" key="3">
    <source>
        <dbReference type="Proteomes" id="UP001243757"/>
    </source>
</evidence>
<feature type="transmembrane region" description="Helical" evidence="1">
    <location>
        <begin position="6"/>
        <end position="22"/>
    </location>
</feature>
<evidence type="ECO:0000313" key="2">
    <source>
        <dbReference type="EMBL" id="MDK3019691.1"/>
    </source>
</evidence>
<dbReference type="RefSeq" id="WP_284482464.1">
    <property type="nucleotide sequence ID" value="NZ_JASNJD010000017.1"/>
</dbReference>